<evidence type="ECO:0000313" key="2">
    <source>
        <dbReference type="EMBL" id="PKA47056.1"/>
    </source>
</evidence>
<reference evidence="2 3" key="1">
    <citation type="journal article" date="2017" name="Nature">
        <title>The Apostasia genome and the evolution of orchids.</title>
        <authorList>
            <person name="Zhang G.Q."/>
            <person name="Liu K.W."/>
            <person name="Li Z."/>
            <person name="Lohaus R."/>
            <person name="Hsiao Y.Y."/>
            <person name="Niu S.C."/>
            <person name="Wang J.Y."/>
            <person name="Lin Y.C."/>
            <person name="Xu Q."/>
            <person name="Chen L.J."/>
            <person name="Yoshida K."/>
            <person name="Fujiwara S."/>
            <person name="Wang Z.W."/>
            <person name="Zhang Y.Q."/>
            <person name="Mitsuda N."/>
            <person name="Wang M."/>
            <person name="Liu G.H."/>
            <person name="Pecoraro L."/>
            <person name="Huang H.X."/>
            <person name="Xiao X.J."/>
            <person name="Lin M."/>
            <person name="Wu X.Y."/>
            <person name="Wu W.L."/>
            <person name="Chen Y.Y."/>
            <person name="Chang S.B."/>
            <person name="Sakamoto S."/>
            <person name="Ohme-Takagi M."/>
            <person name="Yagi M."/>
            <person name="Zeng S.J."/>
            <person name="Shen C.Y."/>
            <person name="Yeh C.M."/>
            <person name="Luo Y.B."/>
            <person name="Tsai W.C."/>
            <person name="Van de Peer Y."/>
            <person name="Liu Z.J."/>
        </authorList>
    </citation>
    <scope>NUCLEOTIDE SEQUENCE [LARGE SCALE GENOMIC DNA]</scope>
    <source>
        <strain evidence="3">cv. Shenzhen</strain>
        <tissue evidence="2">Stem</tissue>
    </source>
</reference>
<dbReference type="STRING" id="1088818.A0A2H9ZUV6"/>
<gene>
    <name evidence="2" type="ORF">AXF42_Ash011730</name>
</gene>
<proteinExistence type="predicted"/>
<protein>
    <recommendedName>
        <fullName evidence="4">DUF1677 domain-containing protein</fullName>
    </recommendedName>
</protein>
<dbReference type="InterPro" id="IPR012876">
    <property type="entry name" value="DUF1677_pln"/>
</dbReference>
<dbReference type="AlphaFoldDB" id="A0A2H9ZUV6"/>
<keyword evidence="3" id="KW-1185">Reference proteome</keyword>
<name>A0A2H9ZUV6_9ASPA</name>
<accession>A0A2H9ZUV6</accession>
<dbReference type="EMBL" id="KZ453612">
    <property type="protein sequence ID" value="PKA47056.1"/>
    <property type="molecule type" value="Genomic_DNA"/>
</dbReference>
<sequence>MGEGTVARSSEFSSIDQDLSEISIPSSIHSKAIGLEFAEASTAELGMMAVSAAETKTPAAAQVEVEFAKCECCGLTEECTPAYIARVRERHHGRWICGLCAEAVEDEIRRADCSISAEEALDRHMTFSRDFRYRSAAQLPVDSAEHLIAAMRQLLRRSLDSPRSLRSAPASLRRMSAEDGAAGVPRSSLTRSGSCFSTIAG</sequence>
<evidence type="ECO:0000256" key="1">
    <source>
        <dbReference type="SAM" id="MobiDB-lite"/>
    </source>
</evidence>
<evidence type="ECO:0000313" key="3">
    <source>
        <dbReference type="Proteomes" id="UP000236161"/>
    </source>
</evidence>
<dbReference type="OrthoDB" id="1911663at2759"/>
<dbReference type="PANTHER" id="PTHR33108">
    <property type="entry name" value="OS01G0745000 PROTEIN"/>
    <property type="match status" value="1"/>
</dbReference>
<evidence type="ECO:0008006" key="4">
    <source>
        <dbReference type="Google" id="ProtNLM"/>
    </source>
</evidence>
<dbReference type="PANTHER" id="PTHR33108:SF32">
    <property type="entry name" value="DUF1677 FAMILY PROTEIN (DUF1677)"/>
    <property type="match status" value="1"/>
</dbReference>
<dbReference type="Proteomes" id="UP000236161">
    <property type="component" value="Unassembled WGS sequence"/>
</dbReference>
<organism evidence="2 3">
    <name type="scientific">Apostasia shenzhenica</name>
    <dbReference type="NCBI Taxonomy" id="1088818"/>
    <lineage>
        <taxon>Eukaryota</taxon>
        <taxon>Viridiplantae</taxon>
        <taxon>Streptophyta</taxon>
        <taxon>Embryophyta</taxon>
        <taxon>Tracheophyta</taxon>
        <taxon>Spermatophyta</taxon>
        <taxon>Magnoliopsida</taxon>
        <taxon>Liliopsida</taxon>
        <taxon>Asparagales</taxon>
        <taxon>Orchidaceae</taxon>
        <taxon>Apostasioideae</taxon>
        <taxon>Apostasia</taxon>
    </lineage>
</organism>
<dbReference type="Pfam" id="PF07911">
    <property type="entry name" value="DUF1677"/>
    <property type="match status" value="1"/>
</dbReference>
<feature type="region of interest" description="Disordered" evidence="1">
    <location>
        <begin position="166"/>
        <end position="189"/>
    </location>
</feature>